<dbReference type="Proteomes" id="UP000777438">
    <property type="component" value="Unassembled WGS sequence"/>
</dbReference>
<feature type="compositionally biased region" description="Basic and acidic residues" evidence="1">
    <location>
        <begin position="11"/>
        <end position="33"/>
    </location>
</feature>
<feature type="compositionally biased region" description="Basic and acidic residues" evidence="1">
    <location>
        <begin position="149"/>
        <end position="160"/>
    </location>
</feature>
<dbReference type="OrthoDB" id="5069028at2759"/>
<accession>A0A9P9AMK8</accession>
<sequence>MSSPILGDNASPRERPEREQINFKRVRLEEHDTGPPTNTSDLDPTGDRESRGHIVRVGDYAYHQQSPRGEPQSSTGWGPEFFPNSEDPGTPTEMNSPTRYEVFASVPQSEPLRGLSRSPGPTRKPRGRRKSTQPTRKPRRSERNRKKLQLLEKSKRHGDTSRITSGPPVTIRTESGLQYYQEQLRALEEENRRRLASRKSSAQKKNQMS</sequence>
<feature type="region of interest" description="Disordered" evidence="1">
    <location>
        <begin position="189"/>
        <end position="209"/>
    </location>
</feature>
<comment type="caution">
    <text evidence="2">The sequence shown here is derived from an EMBL/GenBank/DDBJ whole genome shotgun (WGS) entry which is preliminary data.</text>
</comment>
<feature type="region of interest" description="Disordered" evidence="1">
    <location>
        <begin position="1"/>
        <end position="175"/>
    </location>
</feature>
<gene>
    <name evidence="2" type="ORF">B0T10DRAFT_462683</name>
</gene>
<dbReference type="EMBL" id="JAGPYM010000019">
    <property type="protein sequence ID" value="KAH6884990.1"/>
    <property type="molecule type" value="Genomic_DNA"/>
</dbReference>
<reference evidence="2 3" key="1">
    <citation type="journal article" date="2021" name="Nat. Commun.">
        <title>Genetic determinants of endophytism in the Arabidopsis root mycobiome.</title>
        <authorList>
            <person name="Mesny F."/>
            <person name="Miyauchi S."/>
            <person name="Thiergart T."/>
            <person name="Pickel B."/>
            <person name="Atanasova L."/>
            <person name="Karlsson M."/>
            <person name="Huettel B."/>
            <person name="Barry K.W."/>
            <person name="Haridas S."/>
            <person name="Chen C."/>
            <person name="Bauer D."/>
            <person name="Andreopoulos W."/>
            <person name="Pangilinan J."/>
            <person name="LaButti K."/>
            <person name="Riley R."/>
            <person name="Lipzen A."/>
            <person name="Clum A."/>
            <person name="Drula E."/>
            <person name="Henrissat B."/>
            <person name="Kohler A."/>
            <person name="Grigoriev I.V."/>
            <person name="Martin F.M."/>
            <person name="Hacquard S."/>
        </authorList>
    </citation>
    <scope>NUCLEOTIDE SEQUENCE [LARGE SCALE GENOMIC DNA]</scope>
    <source>
        <strain evidence="2 3">MPI-CAGE-CH-0241</strain>
    </source>
</reference>
<name>A0A9P9AMK8_9HYPO</name>
<keyword evidence="3" id="KW-1185">Reference proteome</keyword>
<organism evidence="2 3">
    <name type="scientific">Thelonectria olida</name>
    <dbReference type="NCBI Taxonomy" id="1576542"/>
    <lineage>
        <taxon>Eukaryota</taxon>
        <taxon>Fungi</taxon>
        <taxon>Dikarya</taxon>
        <taxon>Ascomycota</taxon>
        <taxon>Pezizomycotina</taxon>
        <taxon>Sordariomycetes</taxon>
        <taxon>Hypocreomycetidae</taxon>
        <taxon>Hypocreales</taxon>
        <taxon>Nectriaceae</taxon>
        <taxon>Thelonectria</taxon>
    </lineage>
</organism>
<feature type="compositionally biased region" description="Basic residues" evidence="1">
    <location>
        <begin position="123"/>
        <end position="148"/>
    </location>
</feature>
<protein>
    <submittedName>
        <fullName evidence="2">Uncharacterized protein</fullName>
    </submittedName>
</protein>
<feature type="compositionally biased region" description="Polar residues" evidence="1">
    <location>
        <begin position="63"/>
        <end position="76"/>
    </location>
</feature>
<evidence type="ECO:0000313" key="2">
    <source>
        <dbReference type="EMBL" id="KAH6884990.1"/>
    </source>
</evidence>
<evidence type="ECO:0000313" key="3">
    <source>
        <dbReference type="Proteomes" id="UP000777438"/>
    </source>
</evidence>
<evidence type="ECO:0000256" key="1">
    <source>
        <dbReference type="SAM" id="MobiDB-lite"/>
    </source>
</evidence>
<dbReference type="AlphaFoldDB" id="A0A9P9AMK8"/>
<proteinExistence type="predicted"/>
<feature type="compositionally biased region" description="Polar residues" evidence="1">
    <location>
        <begin position="198"/>
        <end position="209"/>
    </location>
</feature>